<keyword evidence="2" id="KW-0521">NADP</keyword>
<keyword evidence="6" id="KW-1185">Reference proteome</keyword>
<dbReference type="Gene3D" id="3.20.20.100">
    <property type="entry name" value="NADP-dependent oxidoreductase domain"/>
    <property type="match status" value="1"/>
</dbReference>
<reference evidence="5 6" key="1">
    <citation type="submission" date="2016-10" db="EMBL/GenBank/DDBJ databases">
        <authorList>
            <person name="Varghese N."/>
            <person name="Submissions S."/>
        </authorList>
    </citation>
    <scope>NUCLEOTIDE SEQUENCE [LARGE SCALE GENOMIC DNA]</scope>
    <source>
        <strain evidence="5 6">DSM 16643</strain>
    </source>
</reference>
<dbReference type="PANTHER" id="PTHR43827:SF3">
    <property type="entry name" value="NADP-DEPENDENT OXIDOREDUCTASE DOMAIN-CONTAINING PROTEIN"/>
    <property type="match status" value="1"/>
</dbReference>
<dbReference type="InterPro" id="IPR020471">
    <property type="entry name" value="AKR"/>
</dbReference>
<dbReference type="InterPro" id="IPR036812">
    <property type="entry name" value="NAD(P)_OxRdtase_dom_sf"/>
</dbReference>
<organism evidence="5 6">
    <name type="scientific">Methanobrevibacter millerae</name>
    <dbReference type="NCBI Taxonomy" id="230361"/>
    <lineage>
        <taxon>Archaea</taxon>
        <taxon>Methanobacteriati</taxon>
        <taxon>Methanobacteriota</taxon>
        <taxon>Methanomada group</taxon>
        <taxon>Methanobacteria</taxon>
        <taxon>Methanobacteriales</taxon>
        <taxon>Methanobacteriaceae</taxon>
        <taxon>Methanobrevibacter</taxon>
    </lineage>
</organism>
<evidence type="ECO:0000256" key="2">
    <source>
        <dbReference type="ARBA" id="ARBA00022857"/>
    </source>
</evidence>
<dbReference type="AlphaFoldDB" id="A0A1G5VEI4"/>
<evidence type="ECO:0000256" key="3">
    <source>
        <dbReference type="ARBA" id="ARBA00023002"/>
    </source>
</evidence>
<dbReference type="PANTHER" id="PTHR43827">
    <property type="entry name" value="2,5-DIKETO-D-GLUCONIC ACID REDUCTASE"/>
    <property type="match status" value="1"/>
</dbReference>
<comment type="similarity">
    <text evidence="1">Belongs to the aldo/keto reductase family.</text>
</comment>
<accession>A0A1G5VEI4</accession>
<dbReference type="CDD" id="cd19133">
    <property type="entry name" value="AKR_AKR5F1"/>
    <property type="match status" value="1"/>
</dbReference>
<dbReference type="EMBL" id="FMXB01000003">
    <property type="protein sequence ID" value="SDA43836.1"/>
    <property type="molecule type" value="Genomic_DNA"/>
</dbReference>
<feature type="domain" description="NADP-dependent oxidoreductase" evidence="4">
    <location>
        <begin position="30"/>
        <end position="265"/>
    </location>
</feature>
<dbReference type="PIRSF" id="PIRSF000097">
    <property type="entry name" value="AKR"/>
    <property type="match status" value="1"/>
</dbReference>
<evidence type="ECO:0000313" key="6">
    <source>
        <dbReference type="Proteomes" id="UP000323439"/>
    </source>
</evidence>
<gene>
    <name evidence="5" type="ORF">SAMN02910315_00558</name>
</gene>
<name>A0A1G5VEI4_9EURY</name>
<dbReference type="InterPro" id="IPR023210">
    <property type="entry name" value="NADP_OxRdtase_dom"/>
</dbReference>
<dbReference type="Proteomes" id="UP000323439">
    <property type="component" value="Unassembled WGS sequence"/>
</dbReference>
<dbReference type="PRINTS" id="PR00069">
    <property type="entry name" value="ALDKETRDTASE"/>
</dbReference>
<dbReference type="Pfam" id="PF00248">
    <property type="entry name" value="Aldo_ket_red"/>
    <property type="match status" value="1"/>
</dbReference>
<keyword evidence="3" id="KW-0560">Oxidoreductase</keyword>
<dbReference type="FunFam" id="3.20.20.100:FF:000015">
    <property type="entry name" value="Oxidoreductase, aldo/keto reductase family"/>
    <property type="match status" value="1"/>
</dbReference>
<protein>
    <submittedName>
        <fullName evidence="5">Aldo/keto reductase</fullName>
    </submittedName>
</protein>
<evidence type="ECO:0000259" key="4">
    <source>
        <dbReference type="Pfam" id="PF00248"/>
    </source>
</evidence>
<proteinExistence type="inferred from homology"/>
<dbReference type="SUPFAM" id="SSF51430">
    <property type="entry name" value="NAD(P)-linked oxidoreductase"/>
    <property type="match status" value="1"/>
</dbReference>
<dbReference type="GO" id="GO:0016616">
    <property type="term" value="F:oxidoreductase activity, acting on the CH-OH group of donors, NAD or NADP as acceptor"/>
    <property type="evidence" value="ECO:0007669"/>
    <property type="project" value="UniProtKB-ARBA"/>
</dbReference>
<evidence type="ECO:0000256" key="1">
    <source>
        <dbReference type="ARBA" id="ARBA00007905"/>
    </source>
</evidence>
<sequence length="288" mass="33450">MDNIKVIYMEYFKLNNGEKMPVLSFGVFDIKPENTKEIVLKALNVGYRSIDNAQVYYNEKEVGQAIKESDVSREDLFLTSKNWVSNAGYEKTIKGFNKTLEDLQTDYLDLFLIHQPYGDYYGSYRALHDLQKEGKILSIGLSNFYPDRLIDLIMNNDVVPQVNQVETSPYFQQWGAHEIMKKYDVLHQAWGPFSEGINDLFENPILKEIADKNSKSTHQVVLRWLYDRGIASACKSTHADRMKDNMDIFDFELTKDEIEKIKEINTGKSPFIDHNDPETVEEFNEEIV</sequence>
<evidence type="ECO:0000313" key="5">
    <source>
        <dbReference type="EMBL" id="SDA43836.1"/>
    </source>
</evidence>